<dbReference type="Gene3D" id="3.40.50.300">
    <property type="entry name" value="P-loop containing nucleotide triphosphate hydrolases"/>
    <property type="match status" value="1"/>
</dbReference>
<evidence type="ECO:0000313" key="2">
    <source>
        <dbReference type="Proteomes" id="UP001596287"/>
    </source>
</evidence>
<proteinExistence type="predicted"/>
<gene>
    <name evidence="1" type="ORF">ACFPVY_07170</name>
</gene>
<reference evidence="2" key="1">
    <citation type="journal article" date="2019" name="Int. J. Syst. Evol. Microbiol.">
        <title>The Global Catalogue of Microorganisms (GCM) 10K type strain sequencing project: providing services to taxonomists for standard genome sequencing and annotation.</title>
        <authorList>
            <consortium name="The Broad Institute Genomics Platform"/>
            <consortium name="The Broad Institute Genome Sequencing Center for Infectious Disease"/>
            <person name="Wu L."/>
            <person name="Ma J."/>
        </authorList>
    </citation>
    <scope>NUCLEOTIDE SEQUENCE [LARGE SCALE GENOMIC DNA]</scope>
    <source>
        <strain evidence="2">CCUG 49679</strain>
    </source>
</reference>
<comment type="caution">
    <text evidence="1">The sequence shown here is derived from an EMBL/GenBank/DDBJ whole genome shotgun (WGS) entry which is preliminary data.</text>
</comment>
<accession>A0ABW1PME4</accession>
<dbReference type="RefSeq" id="WP_379791291.1">
    <property type="nucleotide sequence ID" value="NZ_JBHSQB010000005.1"/>
</dbReference>
<sequence length="244" mass="27228">MKTEAEKRELVKMFQAKINAMQSLGRVSSEVATDNFFPFSEAFPNHTFPVGALHEFSSYEAVSAASTGGFIATLTGKLAKNDGICLWVSREKKVFPPGLKQFGLAPERIIFITTSNQKEMLWIIEEALKCKSLTAVIGEIKQLTFTESRKLQLAVERSGVTGFIHRFMPSGENAVACTARWKITPLQSSFDDDLPGVGHPYWDIQLLKVKNGKPDSWQIGWQNGQFQTFSKENNPISINERHAG</sequence>
<organism evidence="1 2">
    <name type="scientific">Flavobacterium qiangtangense</name>
    <dbReference type="NCBI Taxonomy" id="1442595"/>
    <lineage>
        <taxon>Bacteria</taxon>
        <taxon>Pseudomonadati</taxon>
        <taxon>Bacteroidota</taxon>
        <taxon>Flavobacteriia</taxon>
        <taxon>Flavobacteriales</taxon>
        <taxon>Flavobacteriaceae</taxon>
        <taxon>Flavobacterium</taxon>
    </lineage>
</organism>
<protein>
    <submittedName>
        <fullName evidence="1">ImuA family protein</fullName>
    </submittedName>
</protein>
<dbReference type="SUPFAM" id="SSF52540">
    <property type="entry name" value="P-loop containing nucleoside triphosphate hydrolases"/>
    <property type="match status" value="1"/>
</dbReference>
<name>A0ABW1PME4_9FLAO</name>
<keyword evidence="2" id="KW-1185">Reference proteome</keyword>
<dbReference type="InterPro" id="IPR027417">
    <property type="entry name" value="P-loop_NTPase"/>
</dbReference>
<dbReference type="EMBL" id="JBHSQB010000005">
    <property type="protein sequence ID" value="MFC6096424.1"/>
    <property type="molecule type" value="Genomic_DNA"/>
</dbReference>
<evidence type="ECO:0000313" key="1">
    <source>
        <dbReference type="EMBL" id="MFC6096424.1"/>
    </source>
</evidence>
<dbReference type="PIRSF" id="PIRSF034285">
    <property type="entry name" value="UCP034285"/>
    <property type="match status" value="1"/>
</dbReference>
<dbReference type="InterPro" id="IPR017026">
    <property type="entry name" value="ImuA"/>
</dbReference>
<dbReference type="Proteomes" id="UP001596287">
    <property type="component" value="Unassembled WGS sequence"/>
</dbReference>